<dbReference type="Gene3D" id="1.25.40.10">
    <property type="entry name" value="Tetratricopeptide repeat domain"/>
    <property type="match status" value="1"/>
</dbReference>
<keyword evidence="2" id="KW-1003">Cell membrane</keyword>
<evidence type="ECO:0000256" key="5">
    <source>
        <dbReference type="ARBA" id="ARBA00023136"/>
    </source>
</evidence>
<dbReference type="Proteomes" id="UP001157353">
    <property type="component" value="Unassembled WGS sequence"/>
</dbReference>
<feature type="domain" description="Ancillary SecYEG translocon subunit/Cell division coordinator CpoB TPR" evidence="9">
    <location>
        <begin position="19"/>
        <end position="210"/>
    </location>
</feature>
<dbReference type="InterPro" id="IPR018704">
    <property type="entry name" value="SecYEG/CpoB_TPR"/>
</dbReference>
<evidence type="ECO:0000313" key="11">
    <source>
        <dbReference type="Proteomes" id="UP001157353"/>
    </source>
</evidence>
<protein>
    <recommendedName>
        <fullName evidence="8">Ancillary SecYEG translocon subunit</fullName>
    </recommendedName>
</protein>
<dbReference type="InterPro" id="IPR011990">
    <property type="entry name" value="TPR-like_helical_dom_sf"/>
</dbReference>
<dbReference type="PANTHER" id="PTHR38035:SF1">
    <property type="entry name" value="ANCILLARY SECYEG TRANSLOCON SUBUNIT"/>
    <property type="match status" value="1"/>
</dbReference>
<evidence type="ECO:0000256" key="6">
    <source>
        <dbReference type="ARBA" id="ARBA00023186"/>
    </source>
</evidence>
<name>A0ABQ6DY30_9GAMM</name>
<comment type="caution">
    <text evidence="10">The sequence shown here is derived from an EMBL/GenBank/DDBJ whole genome shotgun (WGS) entry which is preliminary data.</text>
</comment>
<keyword evidence="6" id="KW-0143">Chaperone</keyword>
<comment type="subcellular location">
    <subcellularLocation>
        <location evidence="1">Cell membrane</location>
        <topology evidence="1">Single-pass type II membrane protein</topology>
    </subcellularLocation>
</comment>
<evidence type="ECO:0000256" key="1">
    <source>
        <dbReference type="ARBA" id="ARBA00004401"/>
    </source>
</evidence>
<reference evidence="11" key="1">
    <citation type="journal article" date="2019" name="Int. J. Syst. Evol. Microbiol.">
        <title>The Global Catalogue of Microorganisms (GCM) 10K type strain sequencing project: providing services to taxonomists for standard genome sequencing and annotation.</title>
        <authorList>
            <consortium name="The Broad Institute Genomics Platform"/>
            <consortium name="The Broad Institute Genome Sequencing Center for Infectious Disease"/>
            <person name="Wu L."/>
            <person name="Ma J."/>
        </authorList>
    </citation>
    <scope>NUCLEOTIDE SEQUENCE [LARGE SCALE GENOMIC DNA]</scope>
    <source>
        <strain evidence="11">NBRC 103166</strain>
    </source>
</reference>
<evidence type="ECO:0000256" key="7">
    <source>
        <dbReference type="ARBA" id="ARBA00024197"/>
    </source>
</evidence>
<sequence length="225" mass="24680">MVDIIEGYETEEQQVDAIKQWWKDNGNTLVIGAVVGLAGLWGWRFYNDSVVEGQEKASQAYSDMLVQFEAQGADADTTNVQAFIDGNSSSNYAVLASLLLAKEAVAKQDFELAKTQLTQLQDQNKYAPLNPLINLRLARVEVELGEYAQALTTLTMITEEGFIAKAEQVKGTVYLKQGDTNNARVAFQSAIDASNGRIDPILQLQFDDLALAAQNEATEPVLDVN</sequence>
<accession>A0ABQ6DY30</accession>
<dbReference type="Pfam" id="PF09976">
    <property type="entry name" value="TPR_21"/>
    <property type="match status" value="1"/>
</dbReference>
<dbReference type="PIRSF" id="PIRSF006170">
    <property type="entry name" value="YfgM"/>
    <property type="match status" value="1"/>
</dbReference>
<gene>
    <name evidence="10" type="ORF">GCM10007916_08400</name>
</gene>
<dbReference type="RefSeq" id="WP_284202902.1">
    <property type="nucleotide sequence ID" value="NZ_BSPQ01000002.1"/>
</dbReference>
<keyword evidence="3" id="KW-0812">Transmembrane</keyword>
<evidence type="ECO:0000256" key="3">
    <source>
        <dbReference type="ARBA" id="ARBA00022692"/>
    </source>
</evidence>
<proteinExistence type="inferred from homology"/>
<comment type="similarity">
    <text evidence="7">Belongs to the YfgM family.</text>
</comment>
<evidence type="ECO:0000259" key="9">
    <source>
        <dbReference type="Pfam" id="PF09976"/>
    </source>
</evidence>
<organism evidence="10 11">
    <name type="scientific">Psychromonas marina</name>
    <dbReference type="NCBI Taxonomy" id="88364"/>
    <lineage>
        <taxon>Bacteria</taxon>
        <taxon>Pseudomonadati</taxon>
        <taxon>Pseudomonadota</taxon>
        <taxon>Gammaproteobacteria</taxon>
        <taxon>Alteromonadales</taxon>
        <taxon>Psychromonadaceae</taxon>
        <taxon>Psychromonas</taxon>
    </lineage>
</organism>
<evidence type="ECO:0000313" key="10">
    <source>
        <dbReference type="EMBL" id="GLS89773.1"/>
    </source>
</evidence>
<dbReference type="EMBL" id="BSPQ01000002">
    <property type="protein sequence ID" value="GLS89773.1"/>
    <property type="molecule type" value="Genomic_DNA"/>
</dbReference>
<keyword evidence="5" id="KW-0472">Membrane</keyword>
<dbReference type="PANTHER" id="PTHR38035">
    <property type="entry name" value="UPF0070 PROTEIN YFGM"/>
    <property type="match status" value="1"/>
</dbReference>
<evidence type="ECO:0000256" key="4">
    <source>
        <dbReference type="ARBA" id="ARBA00022989"/>
    </source>
</evidence>
<evidence type="ECO:0000256" key="8">
    <source>
        <dbReference type="ARBA" id="ARBA00024235"/>
    </source>
</evidence>
<evidence type="ECO:0000256" key="2">
    <source>
        <dbReference type="ARBA" id="ARBA00022475"/>
    </source>
</evidence>
<keyword evidence="11" id="KW-1185">Reference proteome</keyword>
<dbReference type="SUPFAM" id="SSF48452">
    <property type="entry name" value="TPR-like"/>
    <property type="match status" value="1"/>
</dbReference>
<keyword evidence="4" id="KW-1133">Transmembrane helix</keyword>
<dbReference type="InterPro" id="IPR026039">
    <property type="entry name" value="YfgM"/>
</dbReference>